<dbReference type="AlphaFoldDB" id="A0AA39MSU2"/>
<name>A0AA39MSU2_ARMTA</name>
<dbReference type="Proteomes" id="UP001175211">
    <property type="component" value="Unassembled WGS sequence"/>
</dbReference>
<keyword evidence="1" id="KW-0175">Coiled coil</keyword>
<evidence type="ECO:0000313" key="3">
    <source>
        <dbReference type="Proteomes" id="UP001175211"/>
    </source>
</evidence>
<proteinExistence type="predicted"/>
<dbReference type="RefSeq" id="XP_060325085.1">
    <property type="nucleotide sequence ID" value="XM_060478216.1"/>
</dbReference>
<feature type="coiled-coil region" evidence="1">
    <location>
        <begin position="73"/>
        <end position="107"/>
    </location>
</feature>
<dbReference type="EMBL" id="JAUEPS010000054">
    <property type="protein sequence ID" value="KAK0444515.1"/>
    <property type="molecule type" value="Genomic_DNA"/>
</dbReference>
<evidence type="ECO:0000256" key="1">
    <source>
        <dbReference type="SAM" id="Coils"/>
    </source>
</evidence>
<reference evidence="2" key="1">
    <citation type="submission" date="2023-06" db="EMBL/GenBank/DDBJ databases">
        <authorList>
            <consortium name="Lawrence Berkeley National Laboratory"/>
            <person name="Ahrendt S."/>
            <person name="Sahu N."/>
            <person name="Indic B."/>
            <person name="Wong-Bajracharya J."/>
            <person name="Merenyi Z."/>
            <person name="Ke H.-M."/>
            <person name="Monk M."/>
            <person name="Kocsube S."/>
            <person name="Drula E."/>
            <person name="Lipzen A."/>
            <person name="Balint B."/>
            <person name="Henrissat B."/>
            <person name="Andreopoulos B."/>
            <person name="Martin F.M."/>
            <person name="Harder C.B."/>
            <person name="Rigling D."/>
            <person name="Ford K.L."/>
            <person name="Foster G.D."/>
            <person name="Pangilinan J."/>
            <person name="Papanicolaou A."/>
            <person name="Barry K."/>
            <person name="LaButti K."/>
            <person name="Viragh M."/>
            <person name="Koriabine M."/>
            <person name="Yan M."/>
            <person name="Riley R."/>
            <person name="Champramary S."/>
            <person name="Plett K.L."/>
            <person name="Tsai I.J."/>
            <person name="Slot J."/>
            <person name="Sipos G."/>
            <person name="Plett J."/>
            <person name="Nagy L.G."/>
            <person name="Grigoriev I.V."/>
        </authorList>
    </citation>
    <scope>NUCLEOTIDE SEQUENCE</scope>
    <source>
        <strain evidence="2">CCBAS 213</strain>
    </source>
</reference>
<dbReference type="GeneID" id="85361764"/>
<comment type="caution">
    <text evidence="2">The sequence shown here is derived from an EMBL/GenBank/DDBJ whole genome shotgun (WGS) entry which is preliminary data.</text>
</comment>
<evidence type="ECO:0000313" key="2">
    <source>
        <dbReference type="EMBL" id="KAK0444515.1"/>
    </source>
</evidence>
<protein>
    <submittedName>
        <fullName evidence="2">Uncharacterized protein</fullName>
    </submittedName>
</protein>
<organism evidence="2 3">
    <name type="scientific">Armillaria tabescens</name>
    <name type="common">Ringless honey mushroom</name>
    <name type="synonym">Agaricus tabescens</name>
    <dbReference type="NCBI Taxonomy" id="1929756"/>
    <lineage>
        <taxon>Eukaryota</taxon>
        <taxon>Fungi</taxon>
        <taxon>Dikarya</taxon>
        <taxon>Basidiomycota</taxon>
        <taxon>Agaricomycotina</taxon>
        <taxon>Agaricomycetes</taxon>
        <taxon>Agaricomycetidae</taxon>
        <taxon>Agaricales</taxon>
        <taxon>Marasmiineae</taxon>
        <taxon>Physalacriaceae</taxon>
        <taxon>Desarmillaria</taxon>
    </lineage>
</organism>
<sequence>MSVTPDPPSHLTFNPYLIPCPDFASVNYFFICDAVQAANNISSEEAVAQLVQNWKTRNAKERDQWDTQVWADKQAVDQAKKMAEEAVQKVQKEAEKERETERKEKEKKCPKLMNFDPSLSIDKEADPILHPYALKQLSDFKYCPLWYFTKMSAMEASSIVNSLAPDTLNLQQDSGSGSLSFQAPSTVKPSKNALPDKELSWSQFSYAFAWFLRVVNTANWPKSTIQMFASMFLNLTLHSF</sequence>
<keyword evidence="3" id="KW-1185">Reference proteome</keyword>
<gene>
    <name evidence="2" type="ORF">EV420DRAFT_1648794</name>
</gene>
<accession>A0AA39MSU2</accession>